<dbReference type="EMBL" id="CAJOBJ010027279">
    <property type="protein sequence ID" value="CAF4251804.1"/>
    <property type="molecule type" value="Genomic_DNA"/>
</dbReference>
<evidence type="ECO:0000313" key="4">
    <source>
        <dbReference type="Proteomes" id="UP000681720"/>
    </source>
</evidence>
<gene>
    <name evidence="3" type="ORF">BYL167_LOCUS78851</name>
    <name evidence="2" type="ORF">GIL414_LOCUS23732</name>
</gene>
<organism evidence="2 4">
    <name type="scientific">Rotaria magnacalcarata</name>
    <dbReference type="NCBI Taxonomy" id="392030"/>
    <lineage>
        <taxon>Eukaryota</taxon>
        <taxon>Metazoa</taxon>
        <taxon>Spiralia</taxon>
        <taxon>Gnathifera</taxon>
        <taxon>Rotifera</taxon>
        <taxon>Eurotatoria</taxon>
        <taxon>Bdelloidea</taxon>
        <taxon>Philodinida</taxon>
        <taxon>Philodinidae</taxon>
        <taxon>Rotaria</taxon>
    </lineage>
</organism>
<feature type="non-terminal residue" evidence="2">
    <location>
        <position position="1"/>
    </location>
</feature>
<comment type="caution">
    <text evidence="2">The sequence shown here is derived from an EMBL/GenBank/DDBJ whole genome shotgun (WGS) entry which is preliminary data.</text>
</comment>
<feature type="non-terminal residue" evidence="2">
    <location>
        <position position="91"/>
    </location>
</feature>
<evidence type="ECO:0000256" key="1">
    <source>
        <dbReference type="SAM" id="MobiDB-lite"/>
    </source>
</evidence>
<dbReference type="AlphaFoldDB" id="A0A8S2STJ7"/>
<dbReference type="Proteomes" id="UP000681967">
    <property type="component" value="Unassembled WGS sequence"/>
</dbReference>
<evidence type="ECO:0000313" key="3">
    <source>
        <dbReference type="EMBL" id="CAF5180305.1"/>
    </source>
</evidence>
<feature type="region of interest" description="Disordered" evidence="1">
    <location>
        <begin position="64"/>
        <end position="91"/>
    </location>
</feature>
<sequence length="91" mass="11330">EINEWLRLLNRISQESKNYYRDYLDTIKQKIQIDYEQMAKEQQMDIEIQLQTRIKEIQEKIHTGLPIDKNDERRRREETERFESRLDESTK</sequence>
<accession>A0A8S2STJ7</accession>
<dbReference type="EMBL" id="CAJOBH010290280">
    <property type="protein sequence ID" value="CAF5180305.1"/>
    <property type="molecule type" value="Genomic_DNA"/>
</dbReference>
<evidence type="ECO:0000313" key="2">
    <source>
        <dbReference type="EMBL" id="CAF4251804.1"/>
    </source>
</evidence>
<protein>
    <submittedName>
        <fullName evidence="2">Uncharacterized protein</fullName>
    </submittedName>
</protein>
<dbReference type="Proteomes" id="UP000681720">
    <property type="component" value="Unassembled WGS sequence"/>
</dbReference>
<reference evidence="2" key="1">
    <citation type="submission" date="2021-02" db="EMBL/GenBank/DDBJ databases">
        <authorList>
            <person name="Nowell W R."/>
        </authorList>
    </citation>
    <scope>NUCLEOTIDE SEQUENCE</scope>
</reference>
<proteinExistence type="predicted"/>
<name>A0A8S2STJ7_9BILA</name>